<accession>A0A6N7Q2V7</accession>
<reference evidence="1 2" key="1">
    <citation type="submission" date="2019-10" db="EMBL/GenBank/DDBJ databases">
        <title>A soil myxobacterium in the family Polyangiaceae.</title>
        <authorList>
            <person name="Li Y."/>
            <person name="Wang J."/>
        </authorList>
    </citation>
    <scope>NUCLEOTIDE SEQUENCE [LARGE SCALE GENOMIC DNA]</scope>
    <source>
        <strain evidence="1 2">DSM 14734</strain>
    </source>
</reference>
<dbReference type="EMBL" id="WJIE01000018">
    <property type="protein sequence ID" value="MRG97536.1"/>
    <property type="molecule type" value="Genomic_DNA"/>
</dbReference>
<comment type="caution">
    <text evidence="1">The sequence shown here is derived from an EMBL/GenBank/DDBJ whole genome shotgun (WGS) entry which is preliminary data.</text>
</comment>
<name>A0A6N7Q2V7_9BACT</name>
<dbReference type="RefSeq" id="WP_153824319.1">
    <property type="nucleotide sequence ID" value="NZ_WJIE01000018.1"/>
</dbReference>
<keyword evidence="2" id="KW-1185">Reference proteome</keyword>
<gene>
    <name evidence="1" type="ORF">GF068_37245</name>
</gene>
<sequence>MTFPWMPSTSTQIRPAPAVRHVLYEFDGPKMVLAVDERGRSLLGVAADEDDEGTTRWIFAPAPPERVLVLLETRAGLRGFFEVGEIEVFDIRPRWDAIRSWSLSPGEVPEALLPDRDAALPELVAEVRERLLAEQRRPDPKARVA</sequence>
<protein>
    <submittedName>
        <fullName evidence="1">Uncharacterized protein</fullName>
    </submittedName>
</protein>
<dbReference type="OrthoDB" id="10017360at2"/>
<evidence type="ECO:0000313" key="2">
    <source>
        <dbReference type="Proteomes" id="UP000440224"/>
    </source>
</evidence>
<dbReference type="AlphaFoldDB" id="A0A6N7Q2V7"/>
<evidence type="ECO:0000313" key="1">
    <source>
        <dbReference type="EMBL" id="MRG97536.1"/>
    </source>
</evidence>
<proteinExistence type="predicted"/>
<organism evidence="1 2">
    <name type="scientific">Polyangium spumosum</name>
    <dbReference type="NCBI Taxonomy" id="889282"/>
    <lineage>
        <taxon>Bacteria</taxon>
        <taxon>Pseudomonadati</taxon>
        <taxon>Myxococcota</taxon>
        <taxon>Polyangia</taxon>
        <taxon>Polyangiales</taxon>
        <taxon>Polyangiaceae</taxon>
        <taxon>Polyangium</taxon>
    </lineage>
</organism>
<dbReference type="Proteomes" id="UP000440224">
    <property type="component" value="Unassembled WGS sequence"/>
</dbReference>